<reference evidence="1 2" key="1">
    <citation type="submission" date="2015-09" db="EMBL/GenBank/DDBJ databases">
        <title>Bacillus cereus food isolates.</title>
        <authorList>
            <person name="Boekhorst J."/>
        </authorList>
    </citation>
    <scope>NUCLEOTIDE SEQUENCE [LARGE SCALE GENOMIC DNA]</scope>
    <source>
        <strain evidence="1 2">B4088</strain>
    </source>
</reference>
<protein>
    <submittedName>
        <fullName evidence="1">Uncharacterized protein</fullName>
    </submittedName>
</protein>
<comment type="caution">
    <text evidence="1">The sequence shown here is derived from an EMBL/GenBank/DDBJ whole genome shotgun (WGS) entry which is preliminary data.</text>
</comment>
<organism evidence="1 2">
    <name type="scientific">Bacillus cereus</name>
    <dbReference type="NCBI Taxonomy" id="1396"/>
    <lineage>
        <taxon>Bacteria</taxon>
        <taxon>Bacillati</taxon>
        <taxon>Bacillota</taxon>
        <taxon>Bacilli</taxon>
        <taxon>Bacillales</taxon>
        <taxon>Bacillaceae</taxon>
        <taxon>Bacillus</taxon>
        <taxon>Bacillus cereus group</taxon>
    </lineage>
</organism>
<evidence type="ECO:0000313" key="2">
    <source>
        <dbReference type="Proteomes" id="UP000076482"/>
    </source>
</evidence>
<dbReference type="AlphaFoldDB" id="A0A164SB00"/>
<dbReference type="EMBL" id="LJKE01000106">
    <property type="protein sequence ID" value="KZD54813.1"/>
    <property type="molecule type" value="Genomic_DNA"/>
</dbReference>
<gene>
    <name evidence="1" type="ORF">B4088_5604</name>
</gene>
<proteinExistence type="predicted"/>
<dbReference type="Proteomes" id="UP000076482">
    <property type="component" value="Unassembled WGS sequence"/>
</dbReference>
<accession>A0A164SB00</accession>
<name>A0A164SB00_BACCE</name>
<dbReference type="PATRIC" id="fig|1396.535.peg.4613"/>
<evidence type="ECO:0000313" key="1">
    <source>
        <dbReference type="EMBL" id="KZD54813.1"/>
    </source>
</evidence>
<sequence>MYYNGNKKSEDMGDITKWVISQNQKSSNLHLNSFCFGYRVTNPKIFPDFLAISL</sequence>